<dbReference type="KEGG" id="cmet:K6K41_24500"/>
<dbReference type="AlphaFoldDB" id="A0A9E6R7S7"/>
<accession>A0A9E6R7S7</accession>
<protein>
    <submittedName>
        <fullName evidence="1">Phage portal protein</fullName>
    </submittedName>
</protein>
<reference evidence="1" key="1">
    <citation type="submission" date="2021-08" db="EMBL/GenBank/DDBJ databases">
        <authorList>
            <person name="Zhang H."/>
            <person name="Xu M."/>
            <person name="Yu Z."/>
            <person name="Yang L."/>
            <person name="Cai Y."/>
        </authorList>
    </citation>
    <scope>NUCLEOTIDE SEQUENCE</scope>
    <source>
        <strain evidence="1">CHL1</strain>
    </source>
</reference>
<sequence length="392" mass="43356">MTAAPAKPRVRVPAGSRPMAAIPRASHHSADMAAQAVAGWMPPLLSPDAEWLYERDLSVARIRDLVRNDGWAQAAVDRMVDMTVGATFRLSAKPDAVALGIDQAEADALALRIEAKWRKYAQDPTFRADAERALPVVGLFGLAARELVATGEACAVLRWLPKAGWPFSTAVQMVDADRLSNPNNRADDDKIRGGVECDENGAAVAYHFRDGHPSDWFAGAKGNIWTRIERFETLGDWERPKVLHLFEKRRPGQRRGVSRLVAALVKQRLLAKYSEAEVKAAALNGSIVGAIYTQMGSEYAAEALGSDTGQQDWGAFNSERVKFYNDRRQMDEARFVTMFPSDRLDLNSTPRQVSGYPAFQKAFLQGFAASLGISYEQLSGLRRRLARRRGLR</sequence>
<dbReference type="RefSeq" id="WP_261402896.1">
    <property type="nucleotide sequence ID" value="NZ_CP081869.1"/>
</dbReference>
<organism evidence="1 2">
    <name type="scientific">Chenggangzhangella methanolivorans</name>
    <dbReference type="NCBI Taxonomy" id="1437009"/>
    <lineage>
        <taxon>Bacteria</taxon>
        <taxon>Pseudomonadati</taxon>
        <taxon>Pseudomonadota</taxon>
        <taxon>Alphaproteobacteria</taxon>
        <taxon>Hyphomicrobiales</taxon>
        <taxon>Methylopilaceae</taxon>
        <taxon>Chenggangzhangella</taxon>
    </lineage>
</organism>
<name>A0A9E6R7S7_9HYPH</name>
<gene>
    <name evidence="1" type="ORF">K6K41_24500</name>
</gene>
<dbReference type="Proteomes" id="UP000825701">
    <property type="component" value="Chromosome"/>
</dbReference>
<evidence type="ECO:0000313" key="2">
    <source>
        <dbReference type="Proteomes" id="UP000825701"/>
    </source>
</evidence>
<dbReference type="GO" id="GO:0019068">
    <property type="term" value="P:virion assembly"/>
    <property type="evidence" value="ECO:0007669"/>
    <property type="project" value="InterPro"/>
</dbReference>
<evidence type="ECO:0000313" key="1">
    <source>
        <dbReference type="EMBL" id="QZN99785.1"/>
    </source>
</evidence>
<dbReference type="Pfam" id="PF05136">
    <property type="entry name" value="Phage_portal_2"/>
    <property type="match status" value="1"/>
</dbReference>
<keyword evidence="2" id="KW-1185">Reference proteome</keyword>
<dbReference type="EMBL" id="CP081869">
    <property type="protein sequence ID" value="QZN99785.1"/>
    <property type="molecule type" value="Genomic_DNA"/>
</dbReference>
<proteinExistence type="predicted"/>
<dbReference type="GO" id="GO:0005198">
    <property type="term" value="F:structural molecule activity"/>
    <property type="evidence" value="ECO:0007669"/>
    <property type="project" value="InterPro"/>
</dbReference>
<dbReference type="InterPro" id="IPR006429">
    <property type="entry name" value="Phage_lambda_portal"/>
</dbReference>